<organism evidence="1">
    <name type="scientific">Anguilla anguilla</name>
    <name type="common">European freshwater eel</name>
    <name type="synonym">Muraena anguilla</name>
    <dbReference type="NCBI Taxonomy" id="7936"/>
    <lineage>
        <taxon>Eukaryota</taxon>
        <taxon>Metazoa</taxon>
        <taxon>Chordata</taxon>
        <taxon>Craniata</taxon>
        <taxon>Vertebrata</taxon>
        <taxon>Euteleostomi</taxon>
        <taxon>Actinopterygii</taxon>
        <taxon>Neopterygii</taxon>
        <taxon>Teleostei</taxon>
        <taxon>Anguilliformes</taxon>
        <taxon>Anguillidae</taxon>
        <taxon>Anguilla</taxon>
    </lineage>
</organism>
<name>A0A0E9P9E2_ANGAN</name>
<accession>A0A0E9P9E2</accession>
<protein>
    <submittedName>
        <fullName evidence="1">Uncharacterized protein</fullName>
    </submittedName>
</protein>
<proteinExistence type="predicted"/>
<dbReference type="AlphaFoldDB" id="A0A0E9P9E2"/>
<sequence>MTFFPPKLYFLLSQLKNKYLFNSFFFSKIIL</sequence>
<evidence type="ECO:0000313" key="1">
    <source>
        <dbReference type="EMBL" id="JAH01129.1"/>
    </source>
</evidence>
<reference evidence="1" key="1">
    <citation type="submission" date="2014-11" db="EMBL/GenBank/DDBJ databases">
        <authorList>
            <person name="Amaro Gonzalez C."/>
        </authorList>
    </citation>
    <scope>NUCLEOTIDE SEQUENCE</scope>
</reference>
<dbReference type="EMBL" id="GBXM01107448">
    <property type="protein sequence ID" value="JAH01129.1"/>
    <property type="molecule type" value="Transcribed_RNA"/>
</dbReference>
<reference evidence="1" key="2">
    <citation type="journal article" date="2015" name="Fish Shellfish Immunol.">
        <title>Early steps in the European eel (Anguilla anguilla)-Vibrio vulnificus interaction in the gills: Role of the RtxA13 toxin.</title>
        <authorList>
            <person name="Callol A."/>
            <person name="Pajuelo D."/>
            <person name="Ebbesson L."/>
            <person name="Teles M."/>
            <person name="MacKenzie S."/>
            <person name="Amaro C."/>
        </authorList>
    </citation>
    <scope>NUCLEOTIDE SEQUENCE</scope>
</reference>